<feature type="chain" id="PRO_5042082434" description="Ubiquitin 3 binding protein But2 C-terminal domain-containing protein" evidence="1">
    <location>
        <begin position="20"/>
        <end position="188"/>
    </location>
</feature>
<accession>A0AAE0HG65</accession>
<proteinExistence type="predicted"/>
<name>A0AAE0HG65_9PEZI</name>
<organism evidence="2 3">
    <name type="scientific">Chaetomium fimeti</name>
    <dbReference type="NCBI Taxonomy" id="1854472"/>
    <lineage>
        <taxon>Eukaryota</taxon>
        <taxon>Fungi</taxon>
        <taxon>Dikarya</taxon>
        <taxon>Ascomycota</taxon>
        <taxon>Pezizomycotina</taxon>
        <taxon>Sordariomycetes</taxon>
        <taxon>Sordariomycetidae</taxon>
        <taxon>Sordariales</taxon>
        <taxon>Chaetomiaceae</taxon>
        <taxon>Chaetomium</taxon>
    </lineage>
</organism>
<dbReference type="GeneID" id="87835411"/>
<protein>
    <recommendedName>
        <fullName evidence="4">Ubiquitin 3 binding protein But2 C-terminal domain-containing protein</fullName>
    </recommendedName>
</protein>
<dbReference type="RefSeq" id="XP_062659238.1">
    <property type="nucleotide sequence ID" value="XM_062798463.1"/>
</dbReference>
<reference evidence="2" key="2">
    <citation type="submission" date="2023-06" db="EMBL/GenBank/DDBJ databases">
        <authorList>
            <consortium name="Lawrence Berkeley National Laboratory"/>
            <person name="Haridas S."/>
            <person name="Hensen N."/>
            <person name="Bonometti L."/>
            <person name="Westerberg I."/>
            <person name="Brannstrom I.O."/>
            <person name="Guillou S."/>
            <person name="Cros-Aarteil S."/>
            <person name="Calhoun S."/>
            <person name="Kuo A."/>
            <person name="Mondo S."/>
            <person name="Pangilinan J."/>
            <person name="Riley R."/>
            <person name="Labutti K."/>
            <person name="Andreopoulos B."/>
            <person name="Lipzen A."/>
            <person name="Chen C."/>
            <person name="Yanf M."/>
            <person name="Daum C."/>
            <person name="Ng V."/>
            <person name="Clum A."/>
            <person name="Steindorff A."/>
            <person name="Ohm R."/>
            <person name="Martin F."/>
            <person name="Silar P."/>
            <person name="Natvig D."/>
            <person name="Lalanne C."/>
            <person name="Gautier V."/>
            <person name="Ament-Velasquez S.L."/>
            <person name="Kruys A."/>
            <person name="Hutchinson M.I."/>
            <person name="Powell A.J."/>
            <person name="Barry K."/>
            <person name="Miller A.N."/>
            <person name="Grigoriev I.V."/>
            <person name="Debuchy R."/>
            <person name="Gladieux P."/>
            <person name="Thoren M.H."/>
            <person name="Johannesson H."/>
        </authorList>
    </citation>
    <scope>NUCLEOTIDE SEQUENCE</scope>
    <source>
        <strain evidence="2">CBS 168.71</strain>
    </source>
</reference>
<comment type="caution">
    <text evidence="2">The sequence shown here is derived from an EMBL/GenBank/DDBJ whole genome shotgun (WGS) entry which is preliminary data.</text>
</comment>
<evidence type="ECO:0008006" key="4">
    <source>
        <dbReference type="Google" id="ProtNLM"/>
    </source>
</evidence>
<evidence type="ECO:0000313" key="2">
    <source>
        <dbReference type="EMBL" id="KAK3295724.1"/>
    </source>
</evidence>
<dbReference type="Proteomes" id="UP001278766">
    <property type="component" value="Unassembled WGS sequence"/>
</dbReference>
<evidence type="ECO:0000313" key="3">
    <source>
        <dbReference type="Proteomes" id="UP001278766"/>
    </source>
</evidence>
<dbReference type="EMBL" id="JAUEPN010000004">
    <property type="protein sequence ID" value="KAK3295724.1"/>
    <property type="molecule type" value="Genomic_DNA"/>
</dbReference>
<sequence length="188" mass="21213">MRSLAYLLSILPVSPVALSSVVSFPYYPYSRRVFYDISNPITDRSMMTDTAQFNFAPFSLTNLRILCTRFNPTVDYSCNLTFAWSDPNSVRQNSVTSGSCQTSWAWDGVTKHDADPDGSDPVASYRSCWIDDDATYFKVAVPGFWHPGNFTLELAHRYRDDEYVLPVSRPHLPASLRNLDVVIIVGAH</sequence>
<keyword evidence="3" id="KW-1185">Reference proteome</keyword>
<gene>
    <name evidence="2" type="ORF">B0H64DRAFT_152767</name>
</gene>
<evidence type="ECO:0000256" key="1">
    <source>
        <dbReference type="SAM" id="SignalP"/>
    </source>
</evidence>
<feature type="signal peptide" evidence="1">
    <location>
        <begin position="1"/>
        <end position="19"/>
    </location>
</feature>
<keyword evidence="1" id="KW-0732">Signal</keyword>
<reference evidence="2" key="1">
    <citation type="journal article" date="2023" name="Mol. Phylogenet. Evol.">
        <title>Genome-scale phylogeny and comparative genomics of the fungal order Sordariales.</title>
        <authorList>
            <person name="Hensen N."/>
            <person name="Bonometti L."/>
            <person name="Westerberg I."/>
            <person name="Brannstrom I.O."/>
            <person name="Guillou S."/>
            <person name="Cros-Aarteil S."/>
            <person name="Calhoun S."/>
            <person name="Haridas S."/>
            <person name="Kuo A."/>
            <person name="Mondo S."/>
            <person name="Pangilinan J."/>
            <person name="Riley R."/>
            <person name="LaButti K."/>
            <person name="Andreopoulos B."/>
            <person name="Lipzen A."/>
            <person name="Chen C."/>
            <person name="Yan M."/>
            <person name="Daum C."/>
            <person name="Ng V."/>
            <person name="Clum A."/>
            <person name="Steindorff A."/>
            <person name="Ohm R.A."/>
            <person name="Martin F."/>
            <person name="Silar P."/>
            <person name="Natvig D.O."/>
            <person name="Lalanne C."/>
            <person name="Gautier V."/>
            <person name="Ament-Velasquez S.L."/>
            <person name="Kruys A."/>
            <person name="Hutchinson M.I."/>
            <person name="Powell A.J."/>
            <person name="Barry K."/>
            <person name="Miller A.N."/>
            <person name="Grigoriev I.V."/>
            <person name="Debuchy R."/>
            <person name="Gladieux P."/>
            <person name="Hiltunen Thoren M."/>
            <person name="Johannesson H."/>
        </authorList>
    </citation>
    <scope>NUCLEOTIDE SEQUENCE</scope>
    <source>
        <strain evidence="2">CBS 168.71</strain>
    </source>
</reference>
<dbReference type="AlphaFoldDB" id="A0AAE0HG65"/>